<gene>
    <name evidence="10" type="ORF">F7O44_13380</name>
</gene>
<evidence type="ECO:0000313" key="11">
    <source>
        <dbReference type="Proteomes" id="UP000460435"/>
    </source>
</evidence>
<feature type="transmembrane region" description="Helical" evidence="8">
    <location>
        <begin position="354"/>
        <end position="374"/>
    </location>
</feature>
<keyword evidence="4 8" id="KW-1133">Transmembrane helix</keyword>
<accession>A0A7K3M488</accession>
<evidence type="ECO:0000256" key="1">
    <source>
        <dbReference type="ARBA" id="ARBA00004651"/>
    </source>
</evidence>
<evidence type="ECO:0000256" key="5">
    <source>
        <dbReference type="ARBA" id="ARBA00023136"/>
    </source>
</evidence>
<evidence type="ECO:0000256" key="4">
    <source>
        <dbReference type="ARBA" id="ARBA00022989"/>
    </source>
</evidence>
<feature type="domain" description="ABC3 transporter permease C-terminal" evidence="9">
    <location>
        <begin position="265"/>
        <end position="374"/>
    </location>
</feature>
<name>A0A7K3M488_9ACTN</name>
<protein>
    <submittedName>
        <fullName evidence="10">FtsX-like permease family protein</fullName>
    </submittedName>
</protein>
<dbReference type="Proteomes" id="UP000460435">
    <property type="component" value="Unassembled WGS sequence"/>
</dbReference>
<feature type="transmembrane region" description="Helical" evidence="8">
    <location>
        <begin position="256"/>
        <end position="286"/>
    </location>
</feature>
<keyword evidence="3 8" id="KW-0812">Transmembrane</keyword>
<evidence type="ECO:0000256" key="6">
    <source>
        <dbReference type="ARBA" id="ARBA00038076"/>
    </source>
</evidence>
<evidence type="ECO:0000256" key="2">
    <source>
        <dbReference type="ARBA" id="ARBA00022475"/>
    </source>
</evidence>
<evidence type="ECO:0000256" key="3">
    <source>
        <dbReference type="ARBA" id="ARBA00022692"/>
    </source>
</evidence>
<organism evidence="10 11">
    <name type="scientific">Phytoactinopolyspora mesophila</name>
    <dbReference type="NCBI Taxonomy" id="2650750"/>
    <lineage>
        <taxon>Bacteria</taxon>
        <taxon>Bacillati</taxon>
        <taxon>Actinomycetota</taxon>
        <taxon>Actinomycetes</taxon>
        <taxon>Jiangellales</taxon>
        <taxon>Jiangellaceae</taxon>
        <taxon>Phytoactinopolyspora</taxon>
    </lineage>
</organism>
<evidence type="ECO:0000259" key="9">
    <source>
        <dbReference type="Pfam" id="PF02687"/>
    </source>
</evidence>
<proteinExistence type="inferred from homology"/>
<dbReference type="Pfam" id="PF02687">
    <property type="entry name" value="FtsX"/>
    <property type="match status" value="2"/>
</dbReference>
<comment type="similarity">
    <text evidence="6">Belongs to the ABC-4 integral membrane protein family.</text>
</comment>
<dbReference type="GO" id="GO:0022857">
    <property type="term" value="F:transmembrane transporter activity"/>
    <property type="evidence" value="ECO:0007669"/>
    <property type="project" value="TreeGrafter"/>
</dbReference>
<feature type="region of interest" description="Disordered" evidence="7">
    <location>
        <begin position="577"/>
        <end position="596"/>
    </location>
</feature>
<feature type="domain" description="ABC3 transporter permease C-terminal" evidence="9">
    <location>
        <begin position="741"/>
        <end position="857"/>
    </location>
</feature>
<evidence type="ECO:0000313" key="10">
    <source>
        <dbReference type="EMBL" id="NDL58065.1"/>
    </source>
</evidence>
<keyword evidence="2" id="KW-1003">Cell membrane</keyword>
<evidence type="ECO:0000256" key="8">
    <source>
        <dbReference type="SAM" id="Phobius"/>
    </source>
</evidence>
<feature type="transmembrane region" description="Helical" evidence="8">
    <location>
        <begin position="783"/>
        <end position="808"/>
    </location>
</feature>
<keyword evidence="11" id="KW-1185">Reference proteome</keyword>
<feature type="transmembrane region" description="Helical" evidence="8">
    <location>
        <begin position="734"/>
        <end position="762"/>
    </location>
</feature>
<comment type="caution">
    <text evidence="10">The sequence shown here is derived from an EMBL/GenBank/DDBJ whole genome shotgun (WGS) entry which is preliminary data.</text>
</comment>
<feature type="transmembrane region" description="Helical" evidence="8">
    <location>
        <begin position="407"/>
        <end position="428"/>
    </location>
</feature>
<dbReference type="PANTHER" id="PTHR30572">
    <property type="entry name" value="MEMBRANE COMPONENT OF TRANSPORTER-RELATED"/>
    <property type="match status" value="1"/>
</dbReference>
<feature type="transmembrane region" description="Helical" evidence="8">
    <location>
        <begin position="828"/>
        <end position="848"/>
    </location>
</feature>
<feature type="transmembrane region" description="Helical" evidence="8">
    <location>
        <begin position="434"/>
        <end position="463"/>
    </location>
</feature>
<dbReference type="GO" id="GO:0005886">
    <property type="term" value="C:plasma membrane"/>
    <property type="evidence" value="ECO:0007669"/>
    <property type="project" value="UniProtKB-SubCell"/>
</dbReference>
<dbReference type="PANTHER" id="PTHR30572:SF4">
    <property type="entry name" value="ABC TRANSPORTER PERMEASE YTRF"/>
    <property type="match status" value="1"/>
</dbReference>
<dbReference type="InterPro" id="IPR050250">
    <property type="entry name" value="Macrolide_Exporter_MacB"/>
</dbReference>
<keyword evidence="5 8" id="KW-0472">Membrane</keyword>
<feature type="transmembrane region" description="Helical" evidence="8">
    <location>
        <begin position="307"/>
        <end position="334"/>
    </location>
</feature>
<reference evidence="10 11" key="1">
    <citation type="submission" date="2019-11" db="EMBL/GenBank/DDBJ databases">
        <authorList>
            <person name="Li X.-J."/>
            <person name="Feng X.-M."/>
        </authorList>
    </citation>
    <scope>NUCLEOTIDE SEQUENCE [LARGE SCALE GENOMIC DNA]</scope>
    <source>
        <strain evidence="10 11">XMNu-373</strain>
    </source>
</reference>
<dbReference type="AlphaFoldDB" id="A0A7K3M488"/>
<dbReference type="EMBL" id="WLZY01000004">
    <property type="protein sequence ID" value="NDL58065.1"/>
    <property type="molecule type" value="Genomic_DNA"/>
</dbReference>
<sequence>MMLRTPFTQMRSHAGRLVAAAVAIIIATAFVTATAVGANVLERTAYNAISVGYAQADVVVSTTSDAFPSALVEQVRQSVGVSGADGRFTTYLVLEAGHRSDSPLAAPLPSTPALRIEPSRGEHPARPGEVMIADVVAERLGLTVGSTVETPVWDNMSEGDAGPPAERLTVTGLFAHPGAAFDPHIPSVFGTSADVARWAGLPESMYHSILVTAEDGTSSEQLRNTLAPQLRESGGVVRTADEHAAYLTARFTSGAYILAAVLAGLVGVALVVAGMVIANTFTVLVAQRTRELALLRCIGATRRQVRNGVLVEATVLGVVASVAGIAVGVGLAQLAVIGLRSLFDGPWVPRHAEVSVLAVVVPLVVGTAMTVLAARGPARAATRVAPLAALRPSAVQGTGTRTSAARVLVCTGLLGTGGVLLAAGAWITSQASTAAGLALGVLGGAVSFGGVMAGAVVIVPALLAAVARILRRTGGVPAKIAAVNAVRHPRRTASTMVALLIGVTLVTTMSVGAASARATFESELDSHYPVDVVVGPVQSSDSMGELPPGTAAAVSGVEGVETAVPWLATRAHVEGVLTGGNSEPGPPEGDADRGGGLEVDVLGVDPAAVAEVARVELYELRAGTAIVPAWLASEFDLLDGDTLRLSAAGGVVHMRVAIAPDGRGIVVTEEDLTALAPGAPASELWVGLTSDATAAETVRAIQDAVSDVAGGNGAIPVTGAAAQRAEVRSVLDTMLMVVIGLLLVSVLIALIGVGNTLSLSVIERSRESATLRALGMTRRQLRQMLAVEGVLVAVVGAVLGLALGLLYGWLGTLTAFGGVWEVILDVPWLWFAVILGIAVAAGLVASVLPGRRAAKAAPVAALGIR</sequence>
<feature type="transmembrane region" description="Helical" evidence="8">
    <location>
        <begin position="497"/>
        <end position="516"/>
    </location>
</feature>
<comment type="subcellular location">
    <subcellularLocation>
        <location evidence="1">Cell membrane</location>
        <topology evidence="1">Multi-pass membrane protein</topology>
    </subcellularLocation>
</comment>
<dbReference type="InterPro" id="IPR003838">
    <property type="entry name" value="ABC3_permease_C"/>
</dbReference>
<evidence type="ECO:0000256" key="7">
    <source>
        <dbReference type="SAM" id="MobiDB-lite"/>
    </source>
</evidence>